<gene>
    <name evidence="2" type="primary">ytxG</name>
    <name evidence="2" type="ORF">BpJC7_07130</name>
</gene>
<dbReference type="EMBL" id="BKZQ01000006">
    <property type="protein sequence ID" value="GER69410.1"/>
    <property type="molecule type" value="Genomic_DNA"/>
</dbReference>
<feature type="region of interest" description="Disordered" evidence="1">
    <location>
        <begin position="132"/>
        <end position="180"/>
    </location>
</feature>
<feature type="compositionally biased region" description="Polar residues" evidence="1">
    <location>
        <begin position="139"/>
        <end position="150"/>
    </location>
</feature>
<organism evidence="2 3">
    <name type="scientific">Weizmannia acidilactici</name>
    <dbReference type="NCBI Taxonomy" id="2607726"/>
    <lineage>
        <taxon>Bacteria</taxon>
        <taxon>Bacillati</taxon>
        <taxon>Bacillota</taxon>
        <taxon>Bacilli</taxon>
        <taxon>Bacillales</taxon>
        <taxon>Bacillaceae</taxon>
        <taxon>Heyndrickxia</taxon>
    </lineage>
</organism>
<dbReference type="PANTHER" id="PTHR40070">
    <property type="entry name" value="UPF0478 PROTEIN YTXG"/>
    <property type="match status" value="1"/>
</dbReference>
<dbReference type="Pfam" id="PF06103">
    <property type="entry name" value="DUF948"/>
    <property type="match status" value="1"/>
</dbReference>
<dbReference type="AlphaFoldDB" id="A0A5J4JG01"/>
<evidence type="ECO:0000256" key="1">
    <source>
        <dbReference type="SAM" id="MobiDB-lite"/>
    </source>
</evidence>
<evidence type="ECO:0000313" key="3">
    <source>
        <dbReference type="Proteomes" id="UP000391919"/>
    </source>
</evidence>
<dbReference type="Proteomes" id="UP000391919">
    <property type="component" value="Unassembled WGS sequence"/>
</dbReference>
<dbReference type="PANTHER" id="PTHR40070:SF1">
    <property type="entry name" value="UPF0478 PROTEIN YTXG"/>
    <property type="match status" value="1"/>
</dbReference>
<reference evidence="2 3" key="1">
    <citation type="submission" date="2019-09" db="EMBL/GenBank/DDBJ databases">
        <title>Draft genome sequence of Bacillus sp. JC-7.</title>
        <authorList>
            <person name="Tanaka N."/>
            <person name="Shiwa Y."/>
            <person name="Fujita N."/>
            <person name="Tanasupawat S."/>
        </authorList>
    </citation>
    <scope>NUCLEOTIDE SEQUENCE [LARGE SCALE GENOMIC DNA]</scope>
    <source>
        <strain evidence="2 3">JC-7</strain>
    </source>
</reference>
<comment type="caution">
    <text evidence="2">The sequence shown here is derived from an EMBL/GenBank/DDBJ whole genome shotgun (WGS) entry which is preliminary data.</text>
</comment>
<evidence type="ECO:0000313" key="2">
    <source>
        <dbReference type="EMBL" id="GER69410.1"/>
    </source>
</evidence>
<proteinExistence type="predicted"/>
<dbReference type="InterPro" id="IPR009293">
    <property type="entry name" value="UPF0478"/>
</dbReference>
<name>A0A5J4JG01_9BACI</name>
<dbReference type="RefSeq" id="WP_151705844.1">
    <property type="nucleotide sequence ID" value="NZ_BKZQ01000006.1"/>
</dbReference>
<protein>
    <submittedName>
        <fullName evidence="2">UPF0478 protein YtxG</fullName>
    </submittedName>
</protein>
<keyword evidence="3" id="KW-1185">Reference proteome</keyword>
<feature type="compositionally biased region" description="Basic and acidic residues" evidence="1">
    <location>
        <begin position="161"/>
        <end position="174"/>
    </location>
</feature>
<sequence>MIIILYLSVALIAVAFFILVLSLSKTLKSLSKTLDNLSDTVKGLEGQLHGITMESTKLLEKTNVLVEDIEHKSERLNSVVYAVEDIGVSVQQLSQALRKVTTTIASAVSKRQDKIAQAMQWGAVLKEIKNRWSDKKSKNSSGQDNSTVTHPLSAKSPKPKRLLEEQVHDEERQLRRARNS</sequence>
<accession>A0A5J4JG01</accession>